<dbReference type="NCBIfam" id="NF033709">
    <property type="entry name" value="PorV_fam"/>
    <property type="match status" value="1"/>
</dbReference>
<proteinExistence type="predicted"/>
<gene>
    <name evidence="1" type="ORF">ENJ89_05725</name>
</gene>
<name>A0A7V5UEY2_CALAY</name>
<feature type="non-terminal residue" evidence="1">
    <location>
        <position position="1"/>
    </location>
</feature>
<accession>A0A7V5UEY2</accession>
<dbReference type="AlphaFoldDB" id="A0A7V5UEY2"/>
<comment type="caution">
    <text evidence="1">The sequence shown here is derived from an EMBL/GenBank/DDBJ whole genome shotgun (WGS) entry which is preliminary data.</text>
</comment>
<dbReference type="EMBL" id="DROD01000395">
    <property type="protein sequence ID" value="HHJ52674.1"/>
    <property type="molecule type" value="Genomic_DNA"/>
</dbReference>
<organism evidence="1">
    <name type="scientific">Caldithrix abyssi</name>
    <dbReference type="NCBI Taxonomy" id="187145"/>
    <lineage>
        <taxon>Bacteria</taxon>
        <taxon>Pseudomonadati</taxon>
        <taxon>Calditrichota</taxon>
        <taxon>Calditrichia</taxon>
        <taxon>Calditrichales</taxon>
        <taxon>Calditrichaceae</taxon>
        <taxon>Caldithrix</taxon>
    </lineage>
</organism>
<dbReference type="Proteomes" id="UP000886124">
    <property type="component" value="Unassembled WGS sequence"/>
</dbReference>
<evidence type="ECO:0000313" key="1">
    <source>
        <dbReference type="EMBL" id="HHJ52674.1"/>
    </source>
</evidence>
<dbReference type="Gene3D" id="2.40.160.60">
    <property type="entry name" value="Outer membrane protein transport protein (OMPP1/FadL/TodX)"/>
    <property type="match status" value="1"/>
</dbReference>
<protein>
    <submittedName>
        <fullName evidence="1">PorV/PorQ family protein</fullName>
    </submittedName>
</protein>
<sequence length="234" mass="25896">AVTYSPQGGQYGVFSLSVQSVDYGELEGTQVWPNEQGFIETGKFNPQAISVGFGYGRALTNKFAVGGQIKIVGQSLGQSALPSGVTKDNVANVVAFDFGTIYRTGFKSLAFGMSVRNFSQEIKYEEEGFQLPLTFRIGLSLNAMDFIMPDQEQHQLLVTLDAAHPRSFSEYINFGAEYLFMKTFALRFGYVSGHTEYDYSLGFGVQTHGLKINYAYQPFGVFGAINRFTLGFQF</sequence>
<reference evidence="1" key="1">
    <citation type="journal article" date="2020" name="mSystems">
        <title>Genome- and Community-Level Interaction Insights into Carbon Utilization and Element Cycling Functions of Hydrothermarchaeota in Hydrothermal Sediment.</title>
        <authorList>
            <person name="Zhou Z."/>
            <person name="Liu Y."/>
            <person name="Xu W."/>
            <person name="Pan J."/>
            <person name="Luo Z.H."/>
            <person name="Li M."/>
        </authorList>
    </citation>
    <scope>NUCLEOTIDE SEQUENCE [LARGE SCALE GENOMIC DNA]</scope>
    <source>
        <strain evidence="1">HyVt-527</strain>
    </source>
</reference>